<feature type="compositionally biased region" description="Polar residues" evidence="1">
    <location>
        <begin position="43"/>
        <end position="59"/>
    </location>
</feature>
<dbReference type="EMBL" id="JASSZA010000007">
    <property type="protein sequence ID" value="KAK2105904.1"/>
    <property type="molecule type" value="Genomic_DNA"/>
</dbReference>
<proteinExistence type="predicted"/>
<keyword evidence="3" id="KW-1185">Reference proteome</keyword>
<evidence type="ECO:0000256" key="1">
    <source>
        <dbReference type="SAM" id="MobiDB-lite"/>
    </source>
</evidence>
<evidence type="ECO:0000313" key="3">
    <source>
        <dbReference type="Proteomes" id="UP001266305"/>
    </source>
</evidence>
<evidence type="ECO:0000313" key="2">
    <source>
        <dbReference type="EMBL" id="KAK2105904.1"/>
    </source>
</evidence>
<protein>
    <submittedName>
        <fullName evidence="2">Uncharacterized protein</fullName>
    </submittedName>
</protein>
<organism evidence="2 3">
    <name type="scientific">Saguinus oedipus</name>
    <name type="common">Cotton-top tamarin</name>
    <name type="synonym">Oedipomidas oedipus</name>
    <dbReference type="NCBI Taxonomy" id="9490"/>
    <lineage>
        <taxon>Eukaryota</taxon>
        <taxon>Metazoa</taxon>
        <taxon>Chordata</taxon>
        <taxon>Craniata</taxon>
        <taxon>Vertebrata</taxon>
        <taxon>Euteleostomi</taxon>
        <taxon>Mammalia</taxon>
        <taxon>Eutheria</taxon>
        <taxon>Euarchontoglires</taxon>
        <taxon>Primates</taxon>
        <taxon>Haplorrhini</taxon>
        <taxon>Platyrrhini</taxon>
        <taxon>Cebidae</taxon>
        <taxon>Callitrichinae</taxon>
        <taxon>Saguinus</taxon>
    </lineage>
</organism>
<feature type="region of interest" description="Disordered" evidence="1">
    <location>
        <begin position="33"/>
        <end position="62"/>
    </location>
</feature>
<name>A0ABQ9V967_SAGOE</name>
<gene>
    <name evidence="2" type="ORF">P7K49_015418</name>
</gene>
<sequence length="116" mass="12393">MSWKYRESLDLGHIDPQLFSLEAGTLPGLTALENTLEPAGSGPRSQAVTPVLSQPQALSCSHPHPSPGYWGGLALSGYGASAWERAGCLWSAVLEPHRALRPSGDLSLSPVHEPRR</sequence>
<reference evidence="2 3" key="1">
    <citation type="submission" date="2023-05" db="EMBL/GenBank/DDBJ databases">
        <title>B98-5 Cell Line De Novo Hybrid Assembly: An Optical Mapping Approach.</title>
        <authorList>
            <person name="Kananen K."/>
            <person name="Auerbach J.A."/>
            <person name="Kautto E."/>
            <person name="Blachly J.S."/>
        </authorList>
    </citation>
    <scope>NUCLEOTIDE SEQUENCE [LARGE SCALE GENOMIC DNA]</scope>
    <source>
        <strain evidence="2">B95-8</strain>
        <tissue evidence="2">Cell line</tissue>
    </source>
</reference>
<dbReference type="Proteomes" id="UP001266305">
    <property type="component" value="Unassembled WGS sequence"/>
</dbReference>
<accession>A0ABQ9V967</accession>
<comment type="caution">
    <text evidence="2">The sequence shown here is derived from an EMBL/GenBank/DDBJ whole genome shotgun (WGS) entry which is preliminary data.</text>
</comment>